<gene>
    <name evidence="7" type="ORF">CU102_09395</name>
</gene>
<dbReference type="PANTHER" id="PTHR43776">
    <property type="entry name" value="TRANSPORT ATP-BINDING PROTEIN"/>
    <property type="match status" value="1"/>
</dbReference>
<keyword evidence="8" id="KW-1185">Reference proteome</keyword>
<dbReference type="PROSITE" id="PS00211">
    <property type="entry name" value="ABC_TRANSPORTER_1"/>
    <property type="match status" value="1"/>
</dbReference>
<evidence type="ECO:0000259" key="6">
    <source>
        <dbReference type="PROSITE" id="PS50893"/>
    </source>
</evidence>
<dbReference type="GO" id="GO:0005886">
    <property type="term" value="C:plasma membrane"/>
    <property type="evidence" value="ECO:0007669"/>
    <property type="project" value="UniProtKB-SubCell"/>
</dbReference>
<dbReference type="InterPro" id="IPR050319">
    <property type="entry name" value="ABC_transp_ATP-bind"/>
</dbReference>
<reference evidence="8" key="1">
    <citation type="submission" date="2017-11" db="EMBL/GenBank/DDBJ databases">
        <authorList>
            <person name="Kuznetsova I."/>
            <person name="Sazanova A."/>
            <person name="Chirak E."/>
            <person name="Safronova V."/>
            <person name="Willems A."/>
        </authorList>
    </citation>
    <scope>NUCLEOTIDE SEQUENCE [LARGE SCALE GENOMIC DNA]</scope>
    <source>
        <strain evidence="8">STM 196</strain>
    </source>
</reference>
<dbReference type="EMBL" id="PGGO01000006">
    <property type="protein sequence ID" value="PSH69019.1"/>
    <property type="molecule type" value="Genomic_DNA"/>
</dbReference>
<dbReference type="OrthoDB" id="9784450at2"/>
<dbReference type="InterPro" id="IPR027417">
    <property type="entry name" value="P-loop_NTPase"/>
</dbReference>
<dbReference type="InterPro" id="IPR003593">
    <property type="entry name" value="AAA+_ATPase"/>
</dbReference>
<evidence type="ECO:0000256" key="5">
    <source>
        <dbReference type="ARBA" id="ARBA00022840"/>
    </source>
</evidence>
<comment type="similarity">
    <text evidence="2">Belongs to the ABC transporter superfamily.</text>
</comment>
<dbReference type="CDD" id="cd03257">
    <property type="entry name" value="ABC_NikE_OppD_transporters"/>
    <property type="match status" value="1"/>
</dbReference>
<dbReference type="Proteomes" id="UP000241444">
    <property type="component" value="Unassembled WGS sequence"/>
</dbReference>
<evidence type="ECO:0000313" key="8">
    <source>
        <dbReference type="Proteomes" id="UP000241444"/>
    </source>
</evidence>
<dbReference type="SMART" id="SM00382">
    <property type="entry name" value="AAA"/>
    <property type="match status" value="1"/>
</dbReference>
<dbReference type="InterPro" id="IPR013563">
    <property type="entry name" value="Oligopep_ABC_C"/>
</dbReference>
<dbReference type="Pfam" id="PF00005">
    <property type="entry name" value="ABC_tran"/>
    <property type="match status" value="1"/>
</dbReference>
<protein>
    <submittedName>
        <fullName evidence="7">ABC transporter ATP-binding protein</fullName>
    </submittedName>
</protein>
<comment type="subcellular location">
    <subcellularLocation>
        <location evidence="1">Cell inner membrane</location>
        <topology evidence="1">Peripheral membrane protein</topology>
    </subcellularLocation>
</comment>
<sequence>MTKAGNAILSLDRVSKTFGRAPYMVKAAQSVSFDLHAGRTLALVGESGSGKTTCARLVMQEYTPSEGRLLFKGKPVEARDAKALAAYRRSVQMIFQDPFSSLNPAHTIAYHLRRPLQLHRRDLKRSQINDAVDELLQRVRLDPGIVASKRPHELSGGQRQRVNIARTLAVGAEVIVADEPTSMLDVSVRLGVLNLLNEMKRDMKLALLYITHDIATARYVAEDIIVMYAGQIVEWGNVNKVIDNPQHPYTRLLLSAVPDPDVRFDDPKAHLKTADVEEVRRLSAIPQESVVAIESDHFVRQIAA</sequence>
<dbReference type="Gene3D" id="3.40.50.300">
    <property type="entry name" value="P-loop containing nucleotide triphosphate hydrolases"/>
    <property type="match status" value="1"/>
</dbReference>
<evidence type="ECO:0000256" key="2">
    <source>
        <dbReference type="ARBA" id="ARBA00005417"/>
    </source>
</evidence>
<proteinExistence type="inferred from homology"/>
<keyword evidence="3" id="KW-0813">Transport</keyword>
<dbReference type="AlphaFoldDB" id="A0A2P7BRC6"/>
<evidence type="ECO:0000256" key="3">
    <source>
        <dbReference type="ARBA" id="ARBA00022448"/>
    </source>
</evidence>
<dbReference type="RefSeq" id="WP_106710843.1">
    <property type="nucleotide sequence ID" value="NZ_PGGO01000006.1"/>
</dbReference>
<keyword evidence="5 7" id="KW-0067">ATP-binding</keyword>
<feature type="domain" description="ABC transporter" evidence="6">
    <location>
        <begin position="9"/>
        <end position="254"/>
    </location>
</feature>
<name>A0A2P7BRC6_9HYPH</name>
<dbReference type="GO" id="GO:0005524">
    <property type="term" value="F:ATP binding"/>
    <property type="evidence" value="ECO:0007669"/>
    <property type="project" value="UniProtKB-KW"/>
</dbReference>
<accession>A0A2P7BRC6</accession>
<dbReference type="GO" id="GO:0015833">
    <property type="term" value="P:peptide transport"/>
    <property type="evidence" value="ECO:0007669"/>
    <property type="project" value="InterPro"/>
</dbReference>
<evidence type="ECO:0000256" key="4">
    <source>
        <dbReference type="ARBA" id="ARBA00022741"/>
    </source>
</evidence>
<dbReference type="Pfam" id="PF08352">
    <property type="entry name" value="oligo_HPY"/>
    <property type="match status" value="1"/>
</dbReference>
<comment type="caution">
    <text evidence="7">The sequence shown here is derived from an EMBL/GenBank/DDBJ whole genome shotgun (WGS) entry which is preliminary data.</text>
</comment>
<dbReference type="InterPro" id="IPR003439">
    <property type="entry name" value="ABC_transporter-like_ATP-bd"/>
</dbReference>
<dbReference type="GO" id="GO:0055085">
    <property type="term" value="P:transmembrane transport"/>
    <property type="evidence" value="ECO:0007669"/>
    <property type="project" value="UniProtKB-ARBA"/>
</dbReference>
<organism evidence="7 8">
    <name type="scientific">Phyllobacterium brassicacearum</name>
    <dbReference type="NCBI Taxonomy" id="314235"/>
    <lineage>
        <taxon>Bacteria</taxon>
        <taxon>Pseudomonadati</taxon>
        <taxon>Pseudomonadota</taxon>
        <taxon>Alphaproteobacteria</taxon>
        <taxon>Hyphomicrobiales</taxon>
        <taxon>Phyllobacteriaceae</taxon>
        <taxon>Phyllobacterium</taxon>
    </lineage>
</organism>
<evidence type="ECO:0000256" key="1">
    <source>
        <dbReference type="ARBA" id="ARBA00004417"/>
    </source>
</evidence>
<dbReference type="PROSITE" id="PS50893">
    <property type="entry name" value="ABC_TRANSPORTER_2"/>
    <property type="match status" value="1"/>
</dbReference>
<keyword evidence="4" id="KW-0547">Nucleotide-binding</keyword>
<dbReference type="InterPro" id="IPR017871">
    <property type="entry name" value="ABC_transporter-like_CS"/>
</dbReference>
<dbReference type="PANTHER" id="PTHR43776:SF8">
    <property type="entry name" value="ABC TRANSPORTER, ATP-BINDING PROTEIN"/>
    <property type="match status" value="1"/>
</dbReference>
<dbReference type="SUPFAM" id="SSF52540">
    <property type="entry name" value="P-loop containing nucleoside triphosphate hydrolases"/>
    <property type="match status" value="1"/>
</dbReference>
<dbReference type="GO" id="GO:0016887">
    <property type="term" value="F:ATP hydrolysis activity"/>
    <property type="evidence" value="ECO:0007669"/>
    <property type="project" value="InterPro"/>
</dbReference>
<evidence type="ECO:0000313" key="7">
    <source>
        <dbReference type="EMBL" id="PSH69019.1"/>
    </source>
</evidence>